<evidence type="ECO:0000256" key="3">
    <source>
        <dbReference type="ARBA" id="ARBA00023136"/>
    </source>
</evidence>
<dbReference type="Gene3D" id="1.20.1560.10">
    <property type="entry name" value="ABC transporter type 1, transmembrane domain"/>
    <property type="match status" value="1"/>
</dbReference>
<comment type="caution">
    <text evidence="4">The sequence shown here is derived from an EMBL/GenBank/DDBJ whole genome shotgun (WGS) entry which is preliminary data.</text>
</comment>
<accession>A0ABD3FDK4</accession>
<sequence>MVMSPATVFTSLALFQLIQIPLRMVMQIITTLIQCAVALERVSSFMDLPEIGTNSILSIDSPEASRYVAENIMIAVSNGHFA</sequence>
<keyword evidence="2" id="KW-1133">Transmembrane helix</keyword>
<dbReference type="AlphaFoldDB" id="A0ABD3FDK4"/>
<proteinExistence type="predicted"/>
<dbReference type="Proteomes" id="UP001632037">
    <property type="component" value="Unassembled WGS sequence"/>
</dbReference>
<evidence type="ECO:0000256" key="2">
    <source>
        <dbReference type="ARBA" id="ARBA00022989"/>
    </source>
</evidence>
<keyword evidence="5" id="KW-1185">Reference proteome</keyword>
<keyword evidence="3" id="KW-0472">Membrane</keyword>
<keyword evidence="1" id="KW-0812">Transmembrane</keyword>
<evidence type="ECO:0000313" key="4">
    <source>
        <dbReference type="EMBL" id="KAL3664798.1"/>
    </source>
</evidence>
<gene>
    <name evidence="4" type="ORF">V7S43_009978</name>
</gene>
<protein>
    <recommendedName>
        <fullName evidence="6">ABC transmembrane type-1 domain-containing protein</fullName>
    </recommendedName>
</protein>
<organism evidence="4 5">
    <name type="scientific">Phytophthora oleae</name>
    <dbReference type="NCBI Taxonomy" id="2107226"/>
    <lineage>
        <taxon>Eukaryota</taxon>
        <taxon>Sar</taxon>
        <taxon>Stramenopiles</taxon>
        <taxon>Oomycota</taxon>
        <taxon>Peronosporomycetes</taxon>
        <taxon>Peronosporales</taxon>
        <taxon>Peronosporaceae</taxon>
        <taxon>Phytophthora</taxon>
    </lineage>
</organism>
<dbReference type="EMBL" id="JBIMZQ010000022">
    <property type="protein sequence ID" value="KAL3664798.1"/>
    <property type="molecule type" value="Genomic_DNA"/>
</dbReference>
<evidence type="ECO:0000256" key="1">
    <source>
        <dbReference type="ARBA" id="ARBA00022692"/>
    </source>
</evidence>
<dbReference type="InterPro" id="IPR036640">
    <property type="entry name" value="ABC1_TM_sf"/>
</dbReference>
<reference evidence="4 5" key="1">
    <citation type="submission" date="2024-09" db="EMBL/GenBank/DDBJ databases">
        <title>Genome sequencing and assembly of Phytophthora oleae, isolate VK10A, causative agent of rot of olive drupes.</title>
        <authorList>
            <person name="Conti Taguali S."/>
            <person name="Riolo M."/>
            <person name="La Spada F."/>
            <person name="Cacciola S.O."/>
            <person name="Dionisio G."/>
        </authorList>
    </citation>
    <scope>NUCLEOTIDE SEQUENCE [LARGE SCALE GENOMIC DNA]</scope>
    <source>
        <strain evidence="4 5">VK10A</strain>
    </source>
</reference>
<evidence type="ECO:0008006" key="6">
    <source>
        <dbReference type="Google" id="ProtNLM"/>
    </source>
</evidence>
<dbReference type="SUPFAM" id="SSF90123">
    <property type="entry name" value="ABC transporter transmembrane region"/>
    <property type="match status" value="1"/>
</dbReference>
<evidence type="ECO:0000313" key="5">
    <source>
        <dbReference type="Proteomes" id="UP001632037"/>
    </source>
</evidence>
<name>A0ABD3FDK4_9STRA</name>